<reference evidence="1" key="2">
    <citation type="submission" date="2020-11" db="EMBL/GenBank/DDBJ databases">
        <authorList>
            <person name="McCartney M.A."/>
            <person name="Auch B."/>
            <person name="Kono T."/>
            <person name="Mallez S."/>
            <person name="Becker A."/>
            <person name="Gohl D.M."/>
            <person name="Silverstein K.A.T."/>
            <person name="Koren S."/>
            <person name="Bechman K.B."/>
            <person name="Herman A."/>
            <person name="Abrahante J.E."/>
            <person name="Garbe J."/>
        </authorList>
    </citation>
    <scope>NUCLEOTIDE SEQUENCE</scope>
    <source>
        <strain evidence="1">Duluth1</strain>
        <tissue evidence="1">Whole animal</tissue>
    </source>
</reference>
<accession>A0A9D4G1Y2</accession>
<comment type="caution">
    <text evidence="1">The sequence shown here is derived from an EMBL/GenBank/DDBJ whole genome shotgun (WGS) entry which is preliminary data.</text>
</comment>
<proteinExistence type="predicted"/>
<evidence type="ECO:0000313" key="1">
    <source>
        <dbReference type="EMBL" id="KAH3809140.1"/>
    </source>
</evidence>
<gene>
    <name evidence="1" type="ORF">DPMN_137503</name>
</gene>
<name>A0A9D4G1Y2_DREPO</name>
<protein>
    <submittedName>
        <fullName evidence="1">Uncharacterized protein</fullName>
    </submittedName>
</protein>
<dbReference type="Proteomes" id="UP000828390">
    <property type="component" value="Unassembled WGS sequence"/>
</dbReference>
<dbReference type="AlphaFoldDB" id="A0A9D4G1Y2"/>
<sequence length="67" mass="7255">MQAYQIANTGTLQGGVVMATSSGLGRDAGSEEAARKRELRLLKIGMWERYGSSKAFFSGKTWLNPCA</sequence>
<reference evidence="1" key="1">
    <citation type="journal article" date="2019" name="bioRxiv">
        <title>The Genome of the Zebra Mussel, Dreissena polymorpha: A Resource for Invasive Species Research.</title>
        <authorList>
            <person name="McCartney M.A."/>
            <person name="Auch B."/>
            <person name="Kono T."/>
            <person name="Mallez S."/>
            <person name="Zhang Y."/>
            <person name="Obille A."/>
            <person name="Becker A."/>
            <person name="Abrahante J.E."/>
            <person name="Garbe J."/>
            <person name="Badalamenti J.P."/>
            <person name="Herman A."/>
            <person name="Mangelson H."/>
            <person name="Liachko I."/>
            <person name="Sullivan S."/>
            <person name="Sone E.D."/>
            <person name="Koren S."/>
            <person name="Silverstein K.A.T."/>
            <person name="Beckman K.B."/>
            <person name="Gohl D.M."/>
        </authorList>
    </citation>
    <scope>NUCLEOTIDE SEQUENCE</scope>
    <source>
        <strain evidence="1">Duluth1</strain>
        <tissue evidence="1">Whole animal</tissue>
    </source>
</reference>
<organism evidence="1 2">
    <name type="scientific">Dreissena polymorpha</name>
    <name type="common">Zebra mussel</name>
    <name type="synonym">Mytilus polymorpha</name>
    <dbReference type="NCBI Taxonomy" id="45954"/>
    <lineage>
        <taxon>Eukaryota</taxon>
        <taxon>Metazoa</taxon>
        <taxon>Spiralia</taxon>
        <taxon>Lophotrochozoa</taxon>
        <taxon>Mollusca</taxon>
        <taxon>Bivalvia</taxon>
        <taxon>Autobranchia</taxon>
        <taxon>Heteroconchia</taxon>
        <taxon>Euheterodonta</taxon>
        <taxon>Imparidentia</taxon>
        <taxon>Neoheterodontei</taxon>
        <taxon>Myida</taxon>
        <taxon>Dreissenoidea</taxon>
        <taxon>Dreissenidae</taxon>
        <taxon>Dreissena</taxon>
    </lineage>
</organism>
<keyword evidence="2" id="KW-1185">Reference proteome</keyword>
<dbReference type="EMBL" id="JAIWYP010000006">
    <property type="protein sequence ID" value="KAH3809140.1"/>
    <property type="molecule type" value="Genomic_DNA"/>
</dbReference>
<evidence type="ECO:0000313" key="2">
    <source>
        <dbReference type="Proteomes" id="UP000828390"/>
    </source>
</evidence>